<keyword evidence="3" id="KW-1185">Reference proteome</keyword>
<evidence type="ECO:0000313" key="3">
    <source>
        <dbReference type="Proteomes" id="UP000548304"/>
    </source>
</evidence>
<name>A0A852ZCA0_9ACTN</name>
<protein>
    <recommendedName>
        <fullName evidence="4">DUF397 domain-containing protein</fullName>
    </recommendedName>
</protein>
<evidence type="ECO:0000313" key="2">
    <source>
        <dbReference type="EMBL" id="NYH81126.1"/>
    </source>
</evidence>
<sequence>MDTVTNWRKSSHSSNQGYCGEVAFTEHGIAATPPCPVERLPAQPRARALRDLSVAHTRNRHQAPASHHRCSEAACSGSARPELVRSEPL</sequence>
<evidence type="ECO:0000256" key="1">
    <source>
        <dbReference type="SAM" id="MobiDB-lite"/>
    </source>
</evidence>
<accession>A0A852ZCA0</accession>
<organism evidence="2 3">
    <name type="scientific">Actinopolyspora biskrensis</name>
    <dbReference type="NCBI Taxonomy" id="1470178"/>
    <lineage>
        <taxon>Bacteria</taxon>
        <taxon>Bacillati</taxon>
        <taxon>Actinomycetota</taxon>
        <taxon>Actinomycetes</taxon>
        <taxon>Actinopolysporales</taxon>
        <taxon>Actinopolysporaceae</taxon>
        <taxon>Actinopolyspora</taxon>
    </lineage>
</organism>
<evidence type="ECO:0008006" key="4">
    <source>
        <dbReference type="Google" id="ProtNLM"/>
    </source>
</evidence>
<dbReference type="AlphaFoldDB" id="A0A852ZCA0"/>
<gene>
    <name evidence="2" type="ORF">FHR84_004504</name>
</gene>
<proteinExistence type="predicted"/>
<dbReference type="EMBL" id="JACBYW010000014">
    <property type="protein sequence ID" value="NYH81126.1"/>
    <property type="molecule type" value="Genomic_DNA"/>
</dbReference>
<comment type="caution">
    <text evidence="2">The sequence shown here is derived from an EMBL/GenBank/DDBJ whole genome shotgun (WGS) entry which is preliminary data.</text>
</comment>
<feature type="region of interest" description="Disordered" evidence="1">
    <location>
        <begin position="57"/>
        <end position="89"/>
    </location>
</feature>
<dbReference type="Proteomes" id="UP000548304">
    <property type="component" value="Unassembled WGS sequence"/>
</dbReference>
<reference evidence="2 3" key="1">
    <citation type="submission" date="2020-07" db="EMBL/GenBank/DDBJ databases">
        <title>Genomic Encyclopedia of Type Strains, Phase III (KMG-III): the genomes of soil and plant-associated and newly described type strains.</title>
        <authorList>
            <person name="Whitman W."/>
        </authorList>
    </citation>
    <scope>NUCLEOTIDE SEQUENCE [LARGE SCALE GENOMIC DNA]</scope>
    <source>
        <strain evidence="2 3">CECT 8576</strain>
    </source>
</reference>